<keyword evidence="9" id="KW-0963">Cytoplasm</keyword>
<comment type="similarity">
    <text evidence="3 9 11">Belongs to the uracil-DNA glycosylase (UDG) superfamily. UNG family.</text>
</comment>
<dbReference type="Pfam" id="PF03167">
    <property type="entry name" value="UDG"/>
    <property type="match status" value="1"/>
</dbReference>
<dbReference type="PANTHER" id="PTHR11264">
    <property type="entry name" value="URACIL-DNA GLYCOSYLASE"/>
    <property type="match status" value="1"/>
</dbReference>
<dbReference type="InterPro" id="IPR002043">
    <property type="entry name" value="UDG_fam1"/>
</dbReference>
<evidence type="ECO:0000256" key="1">
    <source>
        <dbReference type="ARBA" id="ARBA00001400"/>
    </source>
</evidence>
<gene>
    <name evidence="9" type="primary">ung</name>
    <name evidence="13" type="ORF">U725_01478</name>
</gene>
<name>A0A084AAJ0_LACLC</name>
<comment type="function">
    <text evidence="2 9 11">Excises uracil residues from the DNA which can arise as a result of misincorporation of dUMP residues by DNA polymerase or due to deamination of cytosine.</text>
</comment>
<reference evidence="13 14" key="1">
    <citation type="submission" date="2014-06" db="EMBL/GenBank/DDBJ databases">
        <title>Draft genome sequence of the putrescine producing strain Lactococcus lactis subsp cremoris GE214.</title>
        <authorList>
            <person name="Ladero V."/>
            <person name="Linares D.M."/>
            <person name="del Rio B."/>
            <person name="Mayo B."/>
            <person name="Martin M.C."/>
            <person name="Fernandez M."/>
            <person name="Alvarez M.A."/>
        </authorList>
    </citation>
    <scope>NUCLEOTIDE SEQUENCE [LARGE SCALE GENOMIC DNA]</scope>
    <source>
        <strain evidence="13 14">GE214</strain>
    </source>
</reference>
<dbReference type="GO" id="GO:0005737">
    <property type="term" value="C:cytoplasm"/>
    <property type="evidence" value="ECO:0007669"/>
    <property type="project" value="UniProtKB-SubCell"/>
</dbReference>
<comment type="catalytic activity">
    <reaction evidence="1 9 11">
        <text>Hydrolyzes single-stranded DNA or mismatched double-stranded DNA and polynucleotides, releasing free uracil.</text>
        <dbReference type="EC" id="3.2.2.27"/>
    </reaction>
</comment>
<dbReference type="NCBIfam" id="NF003588">
    <property type="entry name" value="PRK05254.1-1"/>
    <property type="match status" value="1"/>
</dbReference>
<organism evidence="13 14">
    <name type="scientific">Lactococcus cremoris subsp. cremoris GE214</name>
    <dbReference type="NCBI Taxonomy" id="1415168"/>
    <lineage>
        <taxon>Bacteria</taxon>
        <taxon>Bacillati</taxon>
        <taxon>Bacillota</taxon>
        <taxon>Bacilli</taxon>
        <taxon>Lactobacillales</taxon>
        <taxon>Streptococcaceae</taxon>
        <taxon>Lactococcus</taxon>
        <taxon>Lactococcus cremoris subsp. cremoris</taxon>
    </lineage>
</organism>
<evidence type="ECO:0000256" key="5">
    <source>
        <dbReference type="ARBA" id="ARBA00018429"/>
    </source>
</evidence>
<feature type="active site" description="Proton acceptor" evidence="9 10">
    <location>
        <position position="62"/>
    </location>
</feature>
<evidence type="ECO:0000256" key="3">
    <source>
        <dbReference type="ARBA" id="ARBA00008184"/>
    </source>
</evidence>
<accession>A0A084AAJ0</accession>
<evidence type="ECO:0000256" key="8">
    <source>
        <dbReference type="ARBA" id="ARBA00023204"/>
    </source>
</evidence>
<keyword evidence="6 9" id="KW-0227">DNA damage</keyword>
<evidence type="ECO:0000256" key="10">
    <source>
        <dbReference type="PROSITE-ProRule" id="PRU10072"/>
    </source>
</evidence>
<dbReference type="GO" id="GO:0004844">
    <property type="term" value="F:uracil DNA N-glycosylase activity"/>
    <property type="evidence" value="ECO:0007669"/>
    <property type="project" value="UniProtKB-UniRule"/>
</dbReference>
<keyword evidence="7 9" id="KW-0378">Hydrolase</keyword>
<dbReference type="RefSeq" id="WP_011834325.1">
    <property type="nucleotide sequence ID" value="NZ_AZSI01000048.1"/>
</dbReference>
<protein>
    <recommendedName>
        <fullName evidence="5 9">Uracil-DNA glycosylase</fullName>
        <shortName evidence="9">UDG</shortName>
        <ecNumber evidence="4 9">3.2.2.27</ecNumber>
    </recommendedName>
</protein>
<evidence type="ECO:0000256" key="11">
    <source>
        <dbReference type="RuleBase" id="RU003780"/>
    </source>
</evidence>
<evidence type="ECO:0000256" key="2">
    <source>
        <dbReference type="ARBA" id="ARBA00002631"/>
    </source>
</evidence>
<dbReference type="InterPro" id="IPR005122">
    <property type="entry name" value="Uracil-DNA_glycosylase-like"/>
</dbReference>
<evidence type="ECO:0000259" key="12">
    <source>
        <dbReference type="SMART" id="SM00986"/>
    </source>
</evidence>
<dbReference type="Proteomes" id="UP000028401">
    <property type="component" value="Unassembled WGS sequence"/>
</dbReference>
<dbReference type="NCBIfam" id="TIGR00628">
    <property type="entry name" value="ung"/>
    <property type="match status" value="1"/>
</dbReference>
<evidence type="ECO:0000313" key="13">
    <source>
        <dbReference type="EMBL" id="KEY62319.1"/>
    </source>
</evidence>
<proteinExistence type="inferred from homology"/>
<evidence type="ECO:0000313" key="14">
    <source>
        <dbReference type="Proteomes" id="UP000028401"/>
    </source>
</evidence>
<dbReference type="SMART" id="SM00986">
    <property type="entry name" value="UDG"/>
    <property type="match status" value="1"/>
</dbReference>
<dbReference type="SMR" id="A0A084AAJ0"/>
<dbReference type="AlphaFoldDB" id="A0A084AAJ0"/>
<keyword evidence="8 9" id="KW-0234">DNA repair</keyword>
<evidence type="ECO:0000256" key="4">
    <source>
        <dbReference type="ARBA" id="ARBA00012030"/>
    </source>
</evidence>
<comment type="caution">
    <text evidence="13">The sequence shown here is derived from an EMBL/GenBank/DDBJ whole genome shotgun (WGS) entry which is preliminary data.</text>
</comment>
<dbReference type="EMBL" id="AZSI01000048">
    <property type="protein sequence ID" value="KEY62319.1"/>
    <property type="molecule type" value="Genomic_DNA"/>
</dbReference>
<feature type="domain" description="Uracil-DNA glycosylase-like" evidence="12">
    <location>
        <begin position="47"/>
        <end position="207"/>
    </location>
</feature>
<dbReference type="HAMAP" id="MF_00148">
    <property type="entry name" value="UDG"/>
    <property type="match status" value="1"/>
</dbReference>
<evidence type="ECO:0000256" key="9">
    <source>
        <dbReference type="HAMAP-Rule" id="MF_00148"/>
    </source>
</evidence>
<dbReference type="InterPro" id="IPR018085">
    <property type="entry name" value="Ura-DNA_Glyclase_AS"/>
</dbReference>
<dbReference type="PATRIC" id="fig|1415168.3.peg.1543"/>
<dbReference type="Gene3D" id="3.40.470.10">
    <property type="entry name" value="Uracil-DNA glycosylase-like domain"/>
    <property type="match status" value="1"/>
</dbReference>
<dbReference type="InterPro" id="IPR036895">
    <property type="entry name" value="Uracil-DNA_glycosylase-like_sf"/>
</dbReference>
<dbReference type="PROSITE" id="PS00130">
    <property type="entry name" value="U_DNA_GLYCOSYLASE"/>
    <property type="match status" value="1"/>
</dbReference>
<dbReference type="PANTHER" id="PTHR11264:SF0">
    <property type="entry name" value="URACIL-DNA GLYCOSYLASE"/>
    <property type="match status" value="1"/>
</dbReference>
<dbReference type="NCBIfam" id="NF003589">
    <property type="entry name" value="PRK05254.1-2"/>
    <property type="match status" value="1"/>
</dbReference>
<evidence type="ECO:0000256" key="7">
    <source>
        <dbReference type="ARBA" id="ARBA00022801"/>
    </source>
</evidence>
<dbReference type="SMART" id="SM00987">
    <property type="entry name" value="UreE_C"/>
    <property type="match status" value="1"/>
</dbReference>
<dbReference type="EC" id="3.2.2.27" evidence="4 9"/>
<comment type="subcellular location">
    <subcellularLocation>
        <location evidence="9">Cytoplasm</location>
    </subcellularLocation>
</comment>
<dbReference type="GO" id="GO:0097510">
    <property type="term" value="P:base-excision repair, AP site formation via deaminated base removal"/>
    <property type="evidence" value="ECO:0007669"/>
    <property type="project" value="TreeGrafter"/>
</dbReference>
<dbReference type="SUPFAM" id="SSF52141">
    <property type="entry name" value="Uracil-DNA glycosylase-like"/>
    <property type="match status" value="1"/>
</dbReference>
<dbReference type="NCBIfam" id="NF003592">
    <property type="entry name" value="PRK05254.1-5"/>
    <property type="match status" value="1"/>
</dbReference>
<evidence type="ECO:0000256" key="6">
    <source>
        <dbReference type="ARBA" id="ARBA00022763"/>
    </source>
</evidence>
<sequence>MKKTDWSQPLRNRLAEGYFPKMIEFINQTYQEGKIYPPENQIFRAIELTPLAQTKVIIVGQDPYPQPGKAQGLAFSYPATFKVNRPDSIVNIQKELREEGFSKEDSDLTAWAEQGVLLLNAVLTVPEFASNAHAGKIWEPLTDEIIKIASDDERPKVFILWGGFARKKAKLIDGSKHLILEAAHPSPLSASRGFFGSHPFSKTNDFLVQTGQSPIDWSK</sequence>
<dbReference type="CDD" id="cd10027">
    <property type="entry name" value="UDG-F1-like"/>
    <property type="match status" value="1"/>
</dbReference>